<keyword evidence="1" id="KW-0732">Signal</keyword>
<dbReference type="AlphaFoldDB" id="A0A1I1L3P4"/>
<dbReference type="OrthoDB" id="1434012at2"/>
<feature type="signal peptide" evidence="1">
    <location>
        <begin position="1"/>
        <end position="32"/>
    </location>
</feature>
<proteinExistence type="predicted"/>
<accession>A0A1I1L3P4</accession>
<organism evidence="2 3">
    <name type="scientific">Pseudoalteromonas denitrificans DSM 6059</name>
    <dbReference type="NCBI Taxonomy" id="1123010"/>
    <lineage>
        <taxon>Bacteria</taxon>
        <taxon>Pseudomonadati</taxon>
        <taxon>Pseudomonadota</taxon>
        <taxon>Gammaproteobacteria</taxon>
        <taxon>Alteromonadales</taxon>
        <taxon>Pseudoalteromonadaceae</taxon>
        <taxon>Pseudoalteromonas</taxon>
    </lineage>
</organism>
<dbReference type="Proteomes" id="UP000198862">
    <property type="component" value="Unassembled WGS sequence"/>
</dbReference>
<dbReference type="RefSeq" id="WP_091983668.1">
    <property type="nucleotide sequence ID" value="NZ_FOLO01000015.1"/>
</dbReference>
<evidence type="ECO:0000256" key="1">
    <source>
        <dbReference type="SAM" id="SignalP"/>
    </source>
</evidence>
<evidence type="ECO:0000313" key="2">
    <source>
        <dbReference type="EMBL" id="SFC67644.1"/>
    </source>
</evidence>
<evidence type="ECO:0008006" key="4">
    <source>
        <dbReference type="Google" id="ProtNLM"/>
    </source>
</evidence>
<protein>
    <recommendedName>
        <fullName evidence="4">VOC domain-containing protein</fullName>
    </recommendedName>
</protein>
<dbReference type="SUPFAM" id="SSF54593">
    <property type="entry name" value="Glyoxalase/Bleomycin resistance protein/Dihydroxybiphenyl dioxygenase"/>
    <property type="match status" value="1"/>
</dbReference>
<dbReference type="InterPro" id="IPR029068">
    <property type="entry name" value="Glyas_Bleomycin-R_OHBP_Dase"/>
</dbReference>
<dbReference type="EMBL" id="FOLO01000015">
    <property type="protein sequence ID" value="SFC67644.1"/>
    <property type="molecule type" value="Genomic_DNA"/>
</dbReference>
<evidence type="ECO:0000313" key="3">
    <source>
        <dbReference type="Proteomes" id="UP000198862"/>
    </source>
</evidence>
<sequence>MKNKSKILNVTFSVQTLIFLISIISSSSIAQANSCFERKNLEPSFIAINSYKGSNLGKWYQDVFNLKTVKEFAFEGGSATGVLMHNDEFIVEVFFYKNGDVNKQKPQTKSGIKKFGMFTNIDLQKLKTCLNAKGVKATRIYNDKNLNIDLLQVIDPSNNVFEIIKRHAI</sequence>
<dbReference type="Gene3D" id="3.10.180.10">
    <property type="entry name" value="2,3-Dihydroxybiphenyl 1,2-Dioxygenase, domain 1"/>
    <property type="match status" value="1"/>
</dbReference>
<reference evidence="2 3" key="1">
    <citation type="submission" date="2016-10" db="EMBL/GenBank/DDBJ databases">
        <authorList>
            <person name="de Groot N.N."/>
        </authorList>
    </citation>
    <scope>NUCLEOTIDE SEQUENCE [LARGE SCALE GENOMIC DNA]</scope>
    <source>
        <strain evidence="2 3">DSM 6059</strain>
    </source>
</reference>
<feature type="chain" id="PRO_5011435324" description="VOC domain-containing protein" evidence="1">
    <location>
        <begin position="33"/>
        <end position="169"/>
    </location>
</feature>
<dbReference type="STRING" id="1123010.SAMN02745724_02237"/>
<gene>
    <name evidence="2" type="ORF">SAMN02745724_02237</name>
</gene>
<name>A0A1I1L3P4_9GAMM</name>
<keyword evidence="3" id="KW-1185">Reference proteome</keyword>